<evidence type="ECO:0000256" key="1">
    <source>
        <dbReference type="SAM" id="MobiDB-lite"/>
    </source>
</evidence>
<dbReference type="AlphaFoldDB" id="A0A5J4VD00"/>
<dbReference type="EMBL" id="SNRW01007892">
    <property type="protein sequence ID" value="KAA6380446.1"/>
    <property type="molecule type" value="Genomic_DNA"/>
</dbReference>
<organism evidence="2 3">
    <name type="scientific">Streblomastix strix</name>
    <dbReference type="NCBI Taxonomy" id="222440"/>
    <lineage>
        <taxon>Eukaryota</taxon>
        <taxon>Metamonada</taxon>
        <taxon>Preaxostyla</taxon>
        <taxon>Oxymonadida</taxon>
        <taxon>Streblomastigidae</taxon>
        <taxon>Streblomastix</taxon>
    </lineage>
</organism>
<feature type="compositionally biased region" description="Basic residues" evidence="1">
    <location>
        <begin position="21"/>
        <end position="32"/>
    </location>
</feature>
<dbReference type="Proteomes" id="UP000324800">
    <property type="component" value="Unassembled WGS sequence"/>
</dbReference>
<protein>
    <submittedName>
        <fullName evidence="2">Uncharacterized protein</fullName>
    </submittedName>
</protein>
<name>A0A5J4VD00_9EUKA</name>
<evidence type="ECO:0000313" key="3">
    <source>
        <dbReference type="Proteomes" id="UP000324800"/>
    </source>
</evidence>
<feature type="compositionally biased region" description="Basic and acidic residues" evidence="1">
    <location>
        <begin position="1"/>
        <end position="11"/>
    </location>
</feature>
<gene>
    <name evidence="2" type="ORF">EZS28_024027</name>
</gene>
<evidence type="ECO:0000313" key="2">
    <source>
        <dbReference type="EMBL" id="KAA6380446.1"/>
    </source>
</evidence>
<feature type="region of interest" description="Disordered" evidence="1">
    <location>
        <begin position="1"/>
        <end position="77"/>
    </location>
</feature>
<comment type="caution">
    <text evidence="2">The sequence shown here is derived from an EMBL/GenBank/DDBJ whole genome shotgun (WGS) entry which is preliminary data.</text>
</comment>
<accession>A0A5J4VD00</accession>
<sequence>MEKDIVNEGNKDIQIAQNTKKQAKKRNRKSKGYRNGELGKQEESESSNSNIKSQTDSDSIYDPDIETSYNSSDSETHEDDIIFINSSQKEPHPYVLAIQNGEYDKVPQDPRIRFIGNFEFINTKRCCYGPKYKIYKIIKTLFPAIKLTAATYYRKVSLLKQPKNRTDLCQICEVARQLTNQLKREGKSKADLTDKQKAFYE</sequence>
<proteinExistence type="predicted"/>
<reference evidence="2 3" key="1">
    <citation type="submission" date="2019-03" db="EMBL/GenBank/DDBJ databases">
        <title>Single cell metagenomics reveals metabolic interactions within the superorganism composed of flagellate Streblomastix strix and complex community of Bacteroidetes bacteria on its surface.</title>
        <authorList>
            <person name="Treitli S.C."/>
            <person name="Kolisko M."/>
            <person name="Husnik F."/>
            <person name="Keeling P."/>
            <person name="Hampl V."/>
        </authorList>
    </citation>
    <scope>NUCLEOTIDE SEQUENCE [LARGE SCALE GENOMIC DNA]</scope>
    <source>
        <strain evidence="2">ST1C</strain>
    </source>
</reference>